<keyword evidence="4" id="KW-0472">Membrane</keyword>
<organism evidence="7 8">
    <name type="scientific">Tritrichomonas foetus</name>
    <dbReference type="NCBI Taxonomy" id="1144522"/>
    <lineage>
        <taxon>Eukaryota</taxon>
        <taxon>Metamonada</taxon>
        <taxon>Parabasalia</taxon>
        <taxon>Tritrichomonadida</taxon>
        <taxon>Tritrichomonadidae</taxon>
        <taxon>Tritrichomonas</taxon>
    </lineage>
</organism>
<keyword evidence="1 5" id="KW-0732">Signal</keyword>
<dbReference type="GO" id="GO:0004674">
    <property type="term" value="F:protein serine/threonine kinase activity"/>
    <property type="evidence" value="ECO:0007669"/>
    <property type="project" value="InterPro"/>
</dbReference>
<dbReference type="GO" id="GO:0030968">
    <property type="term" value="P:endoplasmic reticulum unfolded protein response"/>
    <property type="evidence" value="ECO:0007669"/>
    <property type="project" value="InterPro"/>
</dbReference>
<keyword evidence="8" id="KW-1185">Reference proteome</keyword>
<comment type="caution">
    <text evidence="7">The sequence shown here is derived from an EMBL/GenBank/DDBJ whole genome shotgun (WGS) entry which is preliminary data.</text>
</comment>
<dbReference type="PANTHER" id="PTHR13954:SF6">
    <property type="entry name" value="NON-SPECIFIC SERINE_THREONINE PROTEIN KINASE"/>
    <property type="match status" value="1"/>
</dbReference>
<dbReference type="GO" id="GO:0006397">
    <property type="term" value="P:mRNA processing"/>
    <property type="evidence" value="ECO:0007669"/>
    <property type="project" value="InterPro"/>
</dbReference>
<accession>A0A1J4K0S9</accession>
<dbReference type="PROSITE" id="PS51392">
    <property type="entry name" value="KEN"/>
    <property type="match status" value="1"/>
</dbReference>
<feature type="chain" id="PRO_5009630186" description="KEN domain-containing protein" evidence="5">
    <location>
        <begin position="17"/>
        <end position="696"/>
    </location>
</feature>
<sequence>MFWFLFFPFFTQSVKKEKTSAQKIRTEWYAETRDRHIYVGTSNGLVHFVNIFTGNVDFSIDTGGYLFNSTTSGSYTFLPSIDGFLLSYNDTKIKRFPQPIRNFEPQTSNGEITISSTNKSVSYVVNEKDGNILINKNNNGILPAGYTRIVRTDYSLKINDSTATLRYSDFNITNNIQQIIYPQEVKVLTSFHGDIILMVNNSKKIKQKINGIPIVVFGTGGLFNFQSHSSLSVASDQVILIRKASNAFALPPVPFDGNGNLPQKKIFSNTKNNIENNVDFLPNPPLLFQSKMEFTFPAEINPRITNQKNFISLNQPTKNVSAPIILPFFIFLTSAMVIIISFQFYVLKKRKAESIQIDPNDPSIGTCEHTKCRIVKTTTFDQDLFKQLGNLNLNIQSIEIPKRIELVDNEYFIAYELHEQLDFISPDFNASHFLTEMLKILNILHQNNIVHGAISEKAFFKRINPFNKNNSNSTNLRNTDNLSNSSSKVDAIVNLKMNELVSSSDQSNKYENSYLIGHFEQAHFSESKIEFIADFESLKYIVSKYVDSSDPVLHHFLHHTNRMEYQELIRHPLYQSNLEKIKVIIDACEKLNQLKSKSSISKEFEKGKNQIFDDKWSKCIPKEFLNSASKNRWYNTKNLKDLIALIRNKWVHKDLDDNPKFQCIYGDGSPDFYFSYFNKKYPNLFMYVYDFLMKQV</sequence>
<dbReference type="AlphaFoldDB" id="A0A1J4K0S9"/>
<dbReference type="Proteomes" id="UP000179807">
    <property type="component" value="Unassembled WGS sequence"/>
</dbReference>
<feature type="signal peptide" evidence="5">
    <location>
        <begin position="1"/>
        <end position="16"/>
    </location>
</feature>
<evidence type="ECO:0000313" key="8">
    <source>
        <dbReference type="Proteomes" id="UP000179807"/>
    </source>
</evidence>
<feature type="domain" description="KEN" evidence="6">
    <location>
        <begin position="574"/>
        <end position="696"/>
    </location>
</feature>
<evidence type="ECO:0000256" key="4">
    <source>
        <dbReference type="SAM" id="Phobius"/>
    </source>
</evidence>
<evidence type="ECO:0000256" key="3">
    <source>
        <dbReference type="ARBA" id="ARBA00022840"/>
    </source>
</evidence>
<dbReference type="InterPro" id="IPR038357">
    <property type="entry name" value="KEN_sf"/>
</dbReference>
<evidence type="ECO:0000313" key="7">
    <source>
        <dbReference type="EMBL" id="OHT05033.1"/>
    </source>
</evidence>
<reference evidence="7" key="1">
    <citation type="submission" date="2016-10" db="EMBL/GenBank/DDBJ databases">
        <authorList>
            <person name="Benchimol M."/>
            <person name="Almeida L.G."/>
            <person name="Vasconcelos A.T."/>
            <person name="Perreira-Neves A."/>
            <person name="Rosa I.A."/>
            <person name="Tasca T."/>
            <person name="Bogo M.R."/>
            <person name="de Souza W."/>
        </authorList>
    </citation>
    <scope>NUCLEOTIDE SEQUENCE [LARGE SCALE GENOMIC DNA]</scope>
    <source>
        <strain evidence="7">K</strain>
    </source>
</reference>
<dbReference type="InterPro" id="IPR045133">
    <property type="entry name" value="IRE1/2-like"/>
</dbReference>
<keyword evidence="4" id="KW-0812">Transmembrane</keyword>
<evidence type="ECO:0000256" key="5">
    <source>
        <dbReference type="SAM" id="SignalP"/>
    </source>
</evidence>
<gene>
    <name evidence="7" type="ORF">TRFO_27354</name>
</gene>
<dbReference type="InterPro" id="IPR010513">
    <property type="entry name" value="KEN_dom"/>
</dbReference>
<evidence type="ECO:0000256" key="2">
    <source>
        <dbReference type="ARBA" id="ARBA00022741"/>
    </source>
</evidence>
<feature type="transmembrane region" description="Helical" evidence="4">
    <location>
        <begin position="324"/>
        <end position="347"/>
    </location>
</feature>
<dbReference type="GO" id="GO:0005524">
    <property type="term" value="F:ATP binding"/>
    <property type="evidence" value="ECO:0007669"/>
    <property type="project" value="UniProtKB-KW"/>
</dbReference>
<protein>
    <recommendedName>
        <fullName evidence="6">KEN domain-containing protein</fullName>
    </recommendedName>
</protein>
<keyword evidence="4" id="KW-1133">Transmembrane helix</keyword>
<dbReference type="Pfam" id="PF06479">
    <property type="entry name" value="Ribonuc_2-5A"/>
    <property type="match status" value="1"/>
</dbReference>
<dbReference type="GeneID" id="94840198"/>
<evidence type="ECO:0000256" key="1">
    <source>
        <dbReference type="ARBA" id="ARBA00022729"/>
    </source>
</evidence>
<evidence type="ECO:0000259" key="6">
    <source>
        <dbReference type="PROSITE" id="PS51392"/>
    </source>
</evidence>
<keyword evidence="2" id="KW-0547">Nucleotide-binding</keyword>
<dbReference type="RefSeq" id="XP_068358169.1">
    <property type="nucleotide sequence ID" value="XM_068505494.1"/>
</dbReference>
<dbReference type="Gene3D" id="1.20.1440.180">
    <property type="entry name" value="KEN domain"/>
    <property type="match status" value="1"/>
</dbReference>
<dbReference type="EMBL" id="MLAK01000772">
    <property type="protein sequence ID" value="OHT05033.1"/>
    <property type="molecule type" value="Genomic_DNA"/>
</dbReference>
<dbReference type="VEuPathDB" id="TrichDB:TRFO_27354"/>
<dbReference type="PANTHER" id="PTHR13954">
    <property type="entry name" value="IRE1-RELATED"/>
    <property type="match status" value="1"/>
</dbReference>
<name>A0A1J4K0S9_9EUKA</name>
<dbReference type="GO" id="GO:0004521">
    <property type="term" value="F:RNA endonuclease activity"/>
    <property type="evidence" value="ECO:0007669"/>
    <property type="project" value="InterPro"/>
</dbReference>
<keyword evidence="3" id="KW-0067">ATP-binding</keyword>
<proteinExistence type="predicted"/>